<comment type="caution">
    <text evidence="7">The sequence shown here is derived from an EMBL/GenBank/DDBJ whole genome shotgun (WGS) entry which is preliminary data.</text>
</comment>
<evidence type="ECO:0000313" key="7">
    <source>
        <dbReference type="EMBL" id="KAL3778317.1"/>
    </source>
</evidence>
<comment type="similarity">
    <text evidence="1">Belongs to the carnosine N-methyltransferase family.</text>
</comment>
<dbReference type="Pfam" id="PF07942">
    <property type="entry name" value="CARME"/>
    <property type="match status" value="1"/>
</dbReference>
<evidence type="ECO:0000256" key="4">
    <source>
        <dbReference type="ARBA" id="ARBA00022679"/>
    </source>
</evidence>
<evidence type="ECO:0000256" key="3">
    <source>
        <dbReference type="ARBA" id="ARBA00022603"/>
    </source>
</evidence>
<dbReference type="AlphaFoldDB" id="A0ABD3NQW1"/>
<feature type="region of interest" description="Disordered" evidence="6">
    <location>
        <begin position="300"/>
        <end position="325"/>
    </location>
</feature>
<dbReference type="SUPFAM" id="SSF53335">
    <property type="entry name" value="S-adenosyl-L-methionine-dependent methyltransferases"/>
    <property type="match status" value="1"/>
</dbReference>
<dbReference type="EC" id="2.1.1.22" evidence="2"/>
<name>A0ABD3NQW1_9STRA</name>
<dbReference type="Gene3D" id="3.40.50.150">
    <property type="entry name" value="Vaccinia Virus protein VP39"/>
    <property type="match status" value="1"/>
</dbReference>
<dbReference type="GO" id="GO:0030735">
    <property type="term" value="F:carnosine N-methyltransferase activity"/>
    <property type="evidence" value="ECO:0007669"/>
    <property type="project" value="UniProtKB-EC"/>
</dbReference>
<sequence length="531" mass="60278">MDRGEDRPPLGAQARHRSDEGESENDEEERSHFRRVCDSYRQYATFHITRELGVHRRRRRLLSSSRRVDDEKDDEDDSDAPFHAIESILPPSLRPDSPEYRASRARLRDAAIRNQYFLDCALRHSDQETSQDALRRRRQITSRGDSNAVEWVTEDQMSKVDSVLRSVARDWSAEGREERGVAYDRIAGAVERYAPLPAVGGAAARTTRIRIAVPGSGLGRLAWELRSRGYSVEGSDFSLPMLLASDFVLNGRCSGSGSGGGGGDSSSPKFAISPWIAETKNSLSLEDRVRTVIVPDVDTADAVLPPSRREGGGGDSADDRGDDDDDCPEFTMLAGEFMHLYSHFLPGRRHRHRHDEDDPDRRRKFHVVACSYFLDTAPSLPHYLLTMYHMLEYGGLLVHFGPLMFHWSGHGGLLPNDVETDGGDDDRENNGSWYDRRNERLDSRYLSSIDYTWEEVREMIVGCGFVIVEEETRIPNWYASDARSMMKVVYDCVFCLSRSKPPVVVTSDDAMEARWWSLDQVKRAEFYALRQ</sequence>
<evidence type="ECO:0000256" key="5">
    <source>
        <dbReference type="ARBA" id="ARBA00022691"/>
    </source>
</evidence>
<keyword evidence="3" id="KW-0489">Methyltransferase</keyword>
<dbReference type="InterPro" id="IPR029063">
    <property type="entry name" value="SAM-dependent_MTases_sf"/>
</dbReference>
<dbReference type="SMART" id="SM01296">
    <property type="entry name" value="N2227"/>
    <property type="match status" value="1"/>
</dbReference>
<dbReference type="Proteomes" id="UP001530315">
    <property type="component" value="Unassembled WGS sequence"/>
</dbReference>
<dbReference type="PANTHER" id="PTHR12303:SF6">
    <property type="entry name" value="CARNOSINE N-METHYLTRANSFERASE"/>
    <property type="match status" value="1"/>
</dbReference>
<reference evidence="7 8" key="1">
    <citation type="submission" date="2024-10" db="EMBL/GenBank/DDBJ databases">
        <title>Updated reference genomes for cyclostephanoid diatoms.</title>
        <authorList>
            <person name="Roberts W.R."/>
            <person name="Alverson A.J."/>
        </authorList>
    </citation>
    <scope>NUCLEOTIDE SEQUENCE [LARGE SCALE GENOMIC DNA]</scope>
    <source>
        <strain evidence="7 8">AJA276-08</strain>
    </source>
</reference>
<evidence type="ECO:0000313" key="8">
    <source>
        <dbReference type="Proteomes" id="UP001530315"/>
    </source>
</evidence>
<feature type="region of interest" description="Disordered" evidence="6">
    <location>
        <begin position="1"/>
        <end position="32"/>
    </location>
</feature>
<proteinExistence type="inferred from homology"/>
<keyword evidence="5" id="KW-0949">S-adenosyl-L-methionine</keyword>
<organism evidence="7 8">
    <name type="scientific">Stephanodiscus triporus</name>
    <dbReference type="NCBI Taxonomy" id="2934178"/>
    <lineage>
        <taxon>Eukaryota</taxon>
        <taxon>Sar</taxon>
        <taxon>Stramenopiles</taxon>
        <taxon>Ochrophyta</taxon>
        <taxon>Bacillariophyta</taxon>
        <taxon>Coscinodiscophyceae</taxon>
        <taxon>Thalassiosirophycidae</taxon>
        <taxon>Stephanodiscales</taxon>
        <taxon>Stephanodiscaceae</taxon>
        <taxon>Stephanodiscus</taxon>
    </lineage>
</organism>
<gene>
    <name evidence="7" type="ORF">ACHAW5_008870</name>
</gene>
<evidence type="ECO:0000256" key="2">
    <source>
        <dbReference type="ARBA" id="ARBA00012003"/>
    </source>
</evidence>
<keyword evidence="8" id="KW-1185">Reference proteome</keyword>
<evidence type="ECO:0000256" key="6">
    <source>
        <dbReference type="SAM" id="MobiDB-lite"/>
    </source>
</evidence>
<dbReference type="PANTHER" id="PTHR12303">
    <property type="entry name" value="CARNOSINE N-METHYLTRANSFERASE"/>
    <property type="match status" value="1"/>
</dbReference>
<feature type="region of interest" description="Disordered" evidence="6">
    <location>
        <begin position="63"/>
        <end position="100"/>
    </location>
</feature>
<protein>
    <recommendedName>
        <fullName evidence="2">carnosine N-methyltransferase</fullName>
        <ecNumber evidence="2">2.1.1.22</ecNumber>
    </recommendedName>
</protein>
<dbReference type="GO" id="GO:0032259">
    <property type="term" value="P:methylation"/>
    <property type="evidence" value="ECO:0007669"/>
    <property type="project" value="UniProtKB-KW"/>
</dbReference>
<dbReference type="InterPro" id="IPR012901">
    <property type="entry name" value="CARME"/>
</dbReference>
<evidence type="ECO:0000256" key="1">
    <source>
        <dbReference type="ARBA" id="ARBA00010086"/>
    </source>
</evidence>
<keyword evidence="4" id="KW-0808">Transferase</keyword>
<accession>A0ABD3NQW1</accession>
<dbReference type="EMBL" id="JALLAZ020001226">
    <property type="protein sequence ID" value="KAL3778317.1"/>
    <property type="molecule type" value="Genomic_DNA"/>
</dbReference>